<dbReference type="RefSeq" id="WP_038462908.1">
    <property type="nucleotide sequence ID" value="NZ_CP008941.1"/>
</dbReference>
<gene>
    <name evidence="1" type="ORF">ID47_01085</name>
</gene>
<reference evidence="1 2" key="1">
    <citation type="submission" date="2014-07" db="EMBL/GenBank/DDBJ databases">
        <title>Comparative genomic insights into amoeba endosymbionts belonging to the families of Holosporaceae and Candidatus Midichloriaceae within Rickettsiales.</title>
        <authorList>
            <person name="Wang Z."/>
            <person name="Wu M."/>
        </authorList>
    </citation>
    <scope>NUCLEOTIDE SEQUENCE [LARGE SCALE GENOMIC DNA]</scope>
    <source>
        <strain evidence="1">PRA3</strain>
    </source>
</reference>
<dbReference type="Proteomes" id="UP000028926">
    <property type="component" value="Chromosome"/>
</dbReference>
<evidence type="ECO:0000313" key="2">
    <source>
        <dbReference type="Proteomes" id="UP000028926"/>
    </source>
</evidence>
<keyword evidence="2" id="KW-1185">Reference proteome</keyword>
<evidence type="ECO:0000313" key="1">
    <source>
        <dbReference type="EMBL" id="AIK95638.1"/>
    </source>
</evidence>
<dbReference type="HOGENOM" id="CLU_2492115_0_0_5"/>
<dbReference type="AlphaFoldDB" id="A0A077AVF8"/>
<protein>
    <submittedName>
        <fullName evidence="1">Uncharacterized protein</fullName>
    </submittedName>
</protein>
<proteinExistence type="predicted"/>
<organism evidence="1 2">
    <name type="scientific">Candidatus Odyssella acanthamoebae</name>
    <dbReference type="NCBI Taxonomy" id="91604"/>
    <lineage>
        <taxon>Bacteria</taxon>
        <taxon>Pseudomonadati</taxon>
        <taxon>Pseudomonadota</taxon>
        <taxon>Alphaproteobacteria</taxon>
        <taxon>Holosporales</taxon>
        <taxon>Candidatus Paracaedibacteraceae</taxon>
        <taxon>Candidatus Odyssella</taxon>
    </lineage>
</organism>
<accession>A0A077AVF8</accession>
<dbReference type="EMBL" id="CP008941">
    <property type="protein sequence ID" value="AIK95638.1"/>
    <property type="molecule type" value="Genomic_DNA"/>
</dbReference>
<dbReference type="KEGG" id="paca:ID47_01085"/>
<sequence length="86" mass="10318">MDNENFYEIQWKKIPIFSKSLREAEVNLKSTGGWILFSNKKNESENLIKNLNFNRSETFCIYKTEDLTKTKNLRMSFLFEKVMLKI</sequence>
<name>A0A077AVF8_9PROT</name>